<dbReference type="Gene3D" id="2.120.10.80">
    <property type="entry name" value="Kelch-type beta propeller"/>
    <property type="match status" value="1"/>
</dbReference>
<accession>A0AAU9J5U6</accession>
<dbReference type="SUPFAM" id="SSF50965">
    <property type="entry name" value="Galactose oxidase, central domain"/>
    <property type="match status" value="1"/>
</dbReference>
<dbReference type="InterPro" id="IPR011043">
    <property type="entry name" value="Gal_Oxase/kelch_b-propeller"/>
</dbReference>
<gene>
    <name evidence="1" type="ORF">BSTOLATCC_MIC28609</name>
</gene>
<dbReference type="Proteomes" id="UP001162131">
    <property type="component" value="Unassembled WGS sequence"/>
</dbReference>
<evidence type="ECO:0000313" key="2">
    <source>
        <dbReference type="Proteomes" id="UP001162131"/>
    </source>
</evidence>
<sequence length="418" mass="48996">MLKQICYKNGCEEIPDGFCDCEKDRIYFCLGHMNEHFMIDSGQRHKFYDIKYSNYESRIEEIFKIKSSLNLFKRKALYECANMIKQIKEESESVILKIEKLDLKLNSVLSELFFKKSTLATSQNPILESNWSKLYRILDFDDISNSIENQPQISEKVQPDINHDFDNYSSSICFFQNKTKNLVTLNLNNLELSSNSLNIRKNIDRCISMCQIPNKIFCYGNFIWWYDGLTFIIDEFNKVQLLPSGKKNCFLKIVYFNSNIYAFGGDNNLAEKFNLCTSAWETCASLPKGNFQHSYSVEYNNEIILTGYSLDKLFRYNIDSNVFTEAAGILLQKEIYKMLISAQDKLYIVEASSKIYECKSFDLSSWNCIGINLLPIYSSFISYSVNFKGKEYFINEKYDLWEFDLKLQTFKLVKKLNF</sequence>
<proteinExistence type="predicted"/>
<keyword evidence="2" id="KW-1185">Reference proteome</keyword>
<organism evidence="1 2">
    <name type="scientific">Blepharisma stoltei</name>
    <dbReference type="NCBI Taxonomy" id="1481888"/>
    <lineage>
        <taxon>Eukaryota</taxon>
        <taxon>Sar</taxon>
        <taxon>Alveolata</taxon>
        <taxon>Ciliophora</taxon>
        <taxon>Postciliodesmatophora</taxon>
        <taxon>Heterotrichea</taxon>
        <taxon>Heterotrichida</taxon>
        <taxon>Blepharismidae</taxon>
        <taxon>Blepharisma</taxon>
    </lineage>
</organism>
<dbReference type="AlphaFoldDB" id="A0AAU9J5U6"/>
<evidence type="ECO:0000313" key="1">
    <source>
        <dbReference type="EMBL" id="CAG9321324.1"/>
    </source>
</evidence>
<protein>
    <submittedName>
        <fullName evidence="1">Uncharacterized protein</fullName>
    </submittedName>
</protein>
<dbReference type="EMBL" id="CAJZBQ010000028">
    <property type="protein sequence ID" value="CAG9321324.1"/>
    <property type="molecule type" value="Genomic_DNA"/>
</dbReference>
<name>A0AAU9J5U6_9CILI</name>
<dbReference type="InterPro" id="IPR015915">
    <property type="entry name" value="Kelch-typ_b-propeller"/>
</dbReference>
<comment type="caution">
    <text evidence="1">The sequence shown here is derived from an EMBL/GenBank/DDBJ whole genome shotgun (WGS) entry which is preliminary data.</text>
</comment>
<reference evidence="1" key="1">
    <citation type="submission" date="2021-09" db="EMBL/GenBank/DDBJ databases">
        <authorList>
            <consortium name="AG Swart"/>
            <person name="Singh M."/>
            <person name="Singh A."/>
            <person name="Seah K."/>
            <person name="Emmerich C."/>
        </authorList>
    </citation>
    <scope>NUCLEOTIDE SEQUENCE</scope>
    <source>
        <strain evidence="1">ATCC30299</strain>
    </source>
</reference>